<sequence length="87" mass="8625">MLVVVPVLLESSSELAMATPATTAVTTPTATIVLVPIAAEPAPTPAAVPLVDALPVAVEVPAAMAQGDKAKAVASTKAIFFISTTPC</sequence>
<dbReference type="Proteomes" id="UP000219788">
    <property type="component" value="Unassembled WGS sequence"/>
</dbReference>
<keyword evidence="1" id="KW-0396">Initiation factor</keyword>
<dbReference type="GO" id="GO:0003743">
    <property type="term" value="F:translation initiation factor activity"/>
    <property type="evidence" value="ECO:0007669"/>
    <property type="project" value="UniProtKB-KW"/>
</dbReference>
<dbReference type="EMBL" id="PDDV01000013">
    <property type="protein sequence ID" value="PEH72391.1"/>
    <property type="molecule type" value="Genomic_DNA"/>
</dbReference>
<reference evidence="2" key="1">
    <citation type="submission" date="2017-09" db="EMBL/GenBank/DDBJ databases">
        <title>FDA dAtabase for Regulatory Grade micrObial Sequences (FDA-ARGOS): Supporting development and validation of Infectious Disease Dx tests.</title>
        <authorList>
            <person name="Goldberg B."/>
            <person name="Campos J."/>
            <person name="Tallon L."/>
            <person name="Sadzewicz L."/>
            <person name="Ott S."/>
            <person name="Zhao X."/>
            <person name="Nagaraj S."/>
            <person name="Vavikolanu K."/>
            <person name="Aluvathingal J."/>
            <person name="Nadendla S."/>
            <person name="Geyer C."/>
            <person name="Sichtig H."/>
        </authorList>
    </citation>
    <scope>NUCLEOTIDE SEQUENCE [LARGE SCALE GENOMIC DNA]</scope>
    <source>
        <strain evidence="2">FDAARGOS_370</strain>
    </source>
</reference>
<protein>
    <submittedName>
        <fullName evidence="1">Translation initiation factor III</fullName>
    </submittedName>
</protein>
<accession>A0A2A7U281</accession>
<proteinExistence type="predicted"/>
<gene>
    <name evidence="1" type="ORF">CRM76_10830</name>
</gene>
<comment type="caution">
    <text evidence="1">The sequence shown here is derived from an EMBL/GenBank/DDBJ whole genome shotgun (WGS) entry which is preliminary data.</text>
</comment>
<evidence type="ECO:0000313" key="2">
    <source>
        <dbReference type="Proteomes" id="UP000219788"/>
    </source>
</evidence>
<evidence type="ECO:0000313" key="1">
    <source>
        <dbReference type="EMBL" id="PEH72391.1"/>
    </source>
</evidence>
<keyword evidence="1" id="KW-0648">Protein biosynthesis</keyword>
<dbReference type="AlphaFoldDB" id="A0A2A7U281"/>
<name>A0A2A7U281_EDWTA</name>
<organism evidence="1 2">
    <name type="scientific">Edwardsiella tarda</name>
    <dbReference type="NCBI Taxonomy" id="636"/>
    <lineage>
        <taxon>Bacteria</taxon>
        <taxon>Pseudomonadati</taxon>
        <taxon>Pseudomonadota</taxon>
        <taxon>Gammaproteobacteria</taxon>
        <taxon>Enterobacterales</taxon>
        <taxon>Hafniaceae</taxon>
        <taxon>Edwardsiella</taxon>
    </lineage>
</organism>